<evidence type="ECO:0000313" key="3">
    <source>
        <dbReference type="Proteomes" id="UP001430848"/>
    </source>
</evidence>
<keyword evidence="1" id="KW-0732">Signal</keyword>
<feature type="signal peptide" evidence="1">
    <location>
        <begin position="1"/>
        <end position="21"/>
    </location>
</feature>
<protein>
    <submittedName>
        <fullName evidence="2">Uncharacterized protein</fullName>
    </submittedName>
</protein>
<dbReference type="EMBL" id="JAKNSF020000177">
    <property type="protein sequence ID" value="KAK7708852.1"/>
    <property type="molecule type" value="Genomic_DNA"/>
</dbReference>
<sequence>MNTPVLLFLTLVALVANLTLAIPTNPGKVFTTITSGVVNSGVEGTLTELTIAPEKTGSGIDYSVEDIPLGPEFMTFTVVNKHTANISTTHVVGAGAPTAVSGPVGAGTMAPNASSSFAVPVNWTGNVAVIDAAYSITGDVSLIEGNYVQTWNSKIAVTDVDISYV</sequence>
<gene>
    <name evidence="2" type="ORF">SLS63_013376</name>
</gene>
<evidence type="ECO:0000256" key="1">
    <source>
        <dbReference type="SAM" id="SignalP"/>
    </source>
</evidence>
<evidence type="ECO:0000313" key="2">
    <source>
        <dbReference type="EMBL" id="KAK7708852.1"/>
    </source>
</evidence>
<keyword evidence="3" id="KW-1185">Reference proteome</keyword>
<dbReference type="Proteomes" id="UP001430848">
    <property type="component" value="Unassembled WGS sequence"/>
</dbReference>
<comment type="caution">
    <text evidence="2">The sequence shown here is derived from an EMBL/GenBank/DDBJ whole genome shotgun (WGS) entry which is preliminary data.</text>
</comment>
<name>A0ABR1NNP6_DIAER</name>
<organism evidence="2 3">
    <name type="scientific">Diaporthe eres</name>
    <name type="common">Phomopsis oblonga</name>
    <dbReference type="NCBI Taxonomy" id="83184"/>
    <lineage>
        <taxon>Eukaryota</taxon>
        <taxon>Fungi</taxon>
        <taxon>Dikarya</taxon>
        <taxon>Ascomycota</taxon>
        <taxon>Pezizomycotina</taxon>
        <taxon>Sordariomycetes</taxon>
        <taxon>Sordariomycetidae</taxon>
        <taxon>Diaporthales</taxon>
        <taxon>Diaporthaceae</taxon>
        <taxon>Diaporthe</taxon>
        <taxon>Diaporthe eres species complex</taxon>
    </lineage>
</organism>
<feature type="chain" id="PRO_5045086046" evidence="1">
    <location>
        <begin position="22"/>
        <end position="165"/>
    </location>
</feature>
<reference evidence="2 3" key="1">
    <citation type="submission" date="2024-02" db="EMBL/GenBank/DDBJ databases">
        <title>De novo assembly and annotation of 12 fungi associated with fruit tree decline syndrome in Ontario, Canada.</title>
        <authorList>
            <person name="Sulman M."/>
            <person name="Ellouze W."/>
            <person name="Ilyukhin E."/>
        </authorList>
    </citation>
    <scope>NUCLEOTIDE SEQUENCE [LARGE SCALE GENOMIC DNA]</scope>
    <source>
        <strain evidence="2 3">M169</strain>
    </source>
</reference>
<accession>A0ABR1NNP6</accession>
<proteinExistence type="predicted"/>